<comment type="caution">
    <text evidence="1">The sequence shown here is derived from an EMBL/GenBank/DDBJ whole genome shotgun (WGS) entry which is preliminary data.</text>
</comment>
<accession>A0ABR0T083</accession>
<protein>
    <recommendedName>
        <fullName evidence="3">Leucine rich repeat domain containing protein</fullName>
    </recommendedName>
</protein>
<dbReference type="InterPro" id="IPR032675">
    <property type="entry name" value="LRR_dom_sf"/>
</dbReference>
<proteinExistence type="predicted"/>
<dbReference type="SUPFAM" id="SSF52047">
    <property type="entry name" value="RNI-like"/>
    <property type="match status" value="1"/>
</dbReference>
<evidence type="ECO:0008006" key="3">
    <source>
        <dbReference type="Google" id="ProtNLM"/>
    </source>
</evidence>
<dbReference type="EMBL" id="JAVFKD010000001">
    <property type="protein sequence ID" value="KAK5997779.1"/>
    <property type="molecule type" value="Genomic_DNA"/>
</dbReference>
<evidence type="ECO:0000313" key="2">
    <source>
        <dbReference type="Proteomes" id="UP001338125"/>
    </source>
</evidence>
<sequence length="753" mass="84647">MTALGLPSYREATARPDWLQLASSHVSFADYRALCLVDRRFWRLFAPRLWANLLGSARLSGLASGYDLDWWLDFVFNKLARVAPATRALVHVLDARDFAKDGYHFASDQTDRTLGQSFKRALELLPNVESLLLDGHADADPGFLADLPGKTKHLRLRLLSISYCSTQLSSSFFHSSCLQSLVLLDVSGLPGSIRMLLHPSILPDLRILKVRNREIDDRMLRGLANSFKRRLWSLDLSDNKVTDAVIQPLTDNCFPVSNLRSAAHFQVEGKLVSTPYGTPHYGPFIFIEDSSWSASFNHPERYLADAPLYMAVAGHGEQENHVYRSDCRPPPRQDSADAFVQLSPYHSDVDFTTDQSPTSRGLTHLSLSNNQVSAFGVEKLIHLSNGQLEYFACDRMPLFPVRSFYPQFWPRSAKLYGIFGMEYIFRPLFSSNLRAMRIHHSLVTNIPTLEMAGLSSLARAFLSETSIMPRIEEAFPLTFVPDTNPRLASLTLTCIPRRSSGPLIRKLVAFLKLLSIQEHAVQETRKILSSWRAPEVLPGLRHLRLEFEPDTMEDALSGGGDLDAEALMNSGDRGFSFFDDAAANQELEQMPNHTEKVAQNSNAAKTERRAVEQDGQDFVTYHGEWNGKKFSVPVWTGCEAASPNAVIDAYRRLIAEQKLHDGVGPVTPSQVRAGVPEKSYIFHTAWYMAIMPQGLRTPSHSDLAGMKDVMSALRDHRLSGRVRYAELERHAGKERVPPGEPHFFWRGRLEVLT</sequence>
<name>A0ABR0T083_9HYPO</name>
<keyword evidence="2" id="KW-1185">Reference proteome</keyword>
<reference evidence="1 2" key="1">
    <citation type="submission" date="2024-01" db="EMBL/GenBank/DDBJ databases">
        <title>Complete genome of Cladobotryum mycophilum ATHUM6906.</title>
        <authorList>
            <person name="Christinaki A.C."/>
            <person name="Myridakis A.I."/>
            <person name="Kouvelis V.N."/>
        </authorList>
    </citation>
    <scope>NUCLEOTIDE SEQUENCE [LARGE SCALE GENOMIC DNA]</scope>
    <source>
        <strain evidence="1 2">ATHUM6906</strain>
    </source>
</reference>
<organism evidence="1 2">
    <name type="scientific">Cladobotryum mycophilum</name>
    <dbReference type="NCBI Taxonomy" id="491253"/>
    <lineage>
        <taxon>Eukaryota</taxon>
        <taxon>Fungi</taxon>
        <taxon>Dikarya</taxon>
        <taxon>Ascomycota</taxon>
        <taxon>Pezizomycotina</taxon>
        <taxon>Sordariomycetes</taxon>
        <taxon>Hypocreomycetidae</taxon>
        <taxon>Hypocreales</taxon>
        <taxon>Hypocreaceae</taxon>
        <taxon>Cladobotryum</taxon>
    </lineage>
</organism>
<gene>
    <name evidence="1" type="ORF">PT974_00140</name>
</gene>
<evidence type="ECO:0000313" key="1">
    <source>
        <dbReference type="EMBL" id="KAK5997779.1"/>
    </source>
</evidence>
<dbReference type="Proteomes" id="UP001338125">
    <property type="component" value="Unassembled WGS sequence"/>
</dbReference>
<dbReference type="Gene3D" id="3.80.10.10">
    <property type="entry name" value="Ribonuclease Inhibitor"/>
    <property type="match status" value="1"/>
</dbReference>